<feature type="signal peptide" evidence="1">
    <location>
        <begin position="1"/>
        <end position="17"/>
    </location>
</feature>
<dbReference type="RefSeq" id="WP_023930775.1">
    <property type="nucleotide sequence ID" value="NZ_KI669458.1"/>
</dbReference>
<evidence type="ECO:0000313" key="3">
    <source>
        <dbReference type="Proteomes" id="UP000018688"/>
    </source>
</evidence>
<accession>V8CGK9</accession>
<reference evidence="2 3" key="1">
    <citation type="submission" date="2013-10" db="EMBL/GenBank/DDBJ databases">
        <title>The Genome Sequence of Helicobacter canis NCTC 12740.</title>
        <authorList>
            <consortium name="The Broad Institute Genomics Platform"/>
            <person name="Earl A."/>
            <person name="Fox J.G."/>
            <person name="Shen Z."/>
            <person name="Young S.K."/>
            <person name="Zeng Q."/>
            <person name="Gargeya S."/>
            <person name="Fitzgerald M."/>
            <person name="Abouelleil A."/>
            <person name="Alvarado L."/>
            <person name="Chapman S.B."/>
            <person name="Gainer-Dewar J."/>
            <person name="Goldberg J."/>
            <person name="Griggs A."/>
            <person name="Gujja S."/>
            <person name="Hansen M."/>
            <person name="Howarth C."/>
            <person name="Imamovic A."/>
            <person name="Ireland A."/>
            <person name="Larimer J."/>
            <person name="McCowan C."/>
            <person name="Murphy C."/>
            <person name="Pearson M."/>
            <person name="Poon T.W."/>
            <person name="Priest M."/>
            <person name="Roberts A."/>
            <person name="Saif S."/>
            <person name="Shea T."/>
            <person name="Sykes S."/>
            <person name="Wortman J."/>
            <person name="Nusbaum C."/>
            <person name="Birren B."/>
        </authorList>
    </citation>
    <scope>NUCLEOTIDE SEQUENCE [LARGE SCALE GENOMIC DNA]</scope>
    <source>
        <strain evidence="2 3">NCTC 12740</strain>
    </source>
</reference>
<dbReference type="EMBL" id="AZJJ01000007">
    <property type="protein sequence ID" value="ETD25891.1"/>
    <property type="molecule type" value="Genomic_DNA"/>
</dbReference>
<name>V8CGK9_9HELI</name>
<protein>
    <recommendedName>
        <fullName evidence="4">Outer membrane protein beta-barrel domain-containing protein</fullName>
    </recommendedName>
</protein>
<dbReference type="HOGENOM" id="CLU_1213466_0_0_7"/>
<proteinExistence type="predicted"/>
<comment type="caution">
    <text evidence="2">The sequence shown here is derived from an EMBL/GenBank/DDBJ whole genome shotgun (WGS) entry which is preliminary data.</text>
</comment>
<dbReference type="Proteomes" id="UP000018688">
    <property type="component" value="Unassembled WGS sequence"/>
</dbReference>
<dbReference type="OrthoDB" id="9767990at2"/>
<keyword evidence="1" id="KW-0732">Signal</keyword>
<sequence length="228" mass="25392">MRVVLLVACVITSWLYASQLASLPQDLCDEENDSCVKTQAQEQKRVKKHALALGVSILSGDGVLLEKDAALNVTKKTHAKDGNITGLLGGVYRIAPRHTLRYDLHAGFSSISFSSAQEPGLFELSGAKVGVGLGYEWGFYLGDRFSWSLAISAEYTTYYYKQDKTLLLLQEAMPKVGVGFEGRGHHYFEVFFGVPVYANLKVKNDSTSFIVSNYPRHLRLGFLYAYRF</sequence>
<dbReference type="STRING" id="1357399.HMPREF2087_01725"/>
<evidence type="ECO:0000313" key="2">
    <source>
        <dbReference type="EMBL" id="ETD25891.1"/>
    </source>
</evidence>
<gene>
    <name evidence="2" type="ORF">HMPREF2087_01725</name>
</gene>
<keyword evidence="3" id="KW-1185">Reference proteome</keyword>
<dbReference type="AlphaFoldDB" id="V8CGK9"/>
<dbReference type="PATRIC" id="fig|1357399.3.peg.1810"/>
<organism evidence="2 3">
    <name type="scientific">Helicobacter canis NCTC 12740</name>
    <dbReference type="NCBI Taxonomy" id="1357399"/>
    <lineage>
        <taxon>Bacteria</taxon>
        <taxon>Pseudomonadati</taxon>
        <taxon>Campylobacterota</taxon>
        <taxon>Epsilonproteobacteria</taxon>
        <taxon>Campylobacterales</taxon>
        <taxon>Helicobacteraceae</taxon>
        <taxon>Helicobacter</taxon>
    </lineage>
</organism>
<evidence type="ECO:0008006" key="4">
    <source>
        <dbReference type="Google" id="ProtNLM"/>
    </source>
</evidence>
<feature type="chain" id="PRO_5004767587" description="Outer membrane protein beta-barrel domain-containing protein" evidence="1">
    <location>
        <begin position="18"/>
        <end position="228"/>
    </location>
</feature>
<evidence type="ECO:0000256" key="1">
    <source>
        <dbReference type="SAM" id="SignalP"/>
    </source>
</evidence>